<keyword evidence="6" id="KW-0808">Transferase</keyword>
<keyword evidence="10" id="KW-0333">Golgi apparatus</keyword>
<dbReference type="GO" id="GO:0008378">
    <property type="term" value="F:galactosyltransferase activity"/>
    <property type="evidence" value="ECO:0007669"/>
    <property type="project" value="TreeGrafter"/>
</dbReference>
<evidence type="ECO:0000256" key="5">
    <source>
        <dbReference type="ARBA" id="ARBA00022676"/>
    </source>
</evidence>
<dbReference type="FunFam" id="3.90.550.50:FF:000002">
    <property type="entry name" value="Hexosyltransferase"/>
    <property type="match status" value="1"/>
</dbReference>
<dbReference type="PANTHER" id="PTHR11214">
    <property type="entry name" value="BETA-1,3-N-ACETYLGLUCOSAMINYLTRANSFERASE"/>
    <property type="match status" value="1"/>
</dbReference>
<feature type="domain" description="DUF4094" evidence="13">
    <location>
        <begin position="93"/>
        <end position="184"/>
    </location>
</feature>
<dbReference type="InterPro" id="IPR002659">
    <property type="entry name" value="Glyco_trans_31"/>
</dbReference>
<accession>A0A8X7YRT4</accession>
<evidence type="ECO:0000313" key="14">
    <source>
        <dbReference type="EMBL" id="KAG6755551.1"/>
    </source>
</evidence>
<evidence type="ECO:0000256" key="3">
    <source>
        <dbReference type="ARBA" id="ARBA00004922"/>
    </source>
</evidence>
<keyword evidence="8" id="KW-0735">Signal-anchor</keyword>
<reference evidence="14" key="1">
    <citation type="journal article" date="2020" name="bioRxiv">
        <title>Hybrid origin of Populus tomentosa Carr. identified through genome sequencing and phylogenomic analysis.</title>
        <authorList>
            <person name="An X."/>
            <person name="Gao K."/>
            <person name="Chen Z."/>
            <person name="Li J."/>
            <person name="Yang X."/>
            <person name="Yang X."/>
            <person name="Zhou J."/>
            <person name="Guo T."/>
            <person name="Zhao T."/>
            <person name="Huang S."/>
            <person name="Miao D."/>
            <person name="Khan W.U."/>
            <person name="Rao P."/>
            <person name="Ye M."/>
            <person name="Lei B."/>
            <person name="Liao W."/>
            <person name="Wang J."/>
            <person name="Ji L."/>
            <person name="Li Y."/>
            <person name="Guo B."/>
            <person name="Mustafa N.S."/>
            <person name="Li S."/>
            <person name="Yun Q."/>
            <person name="Keller S.R."/>
            <person name="Mao J."/>
            <person name="Zhang R."/>
            <person name="Strauss S.H."/>
        </authorList>
    </citation>
    <scope>NUCLEOTIDE SEQUENCE</scope>
    <source>
        <strain evidence="14">GM15</strain>
        <tissue evidence="14">Leaf</tissue>
    </source>
</reference>
<comment type="similarity">
    <text evidence="4">Belongs to the glycosyltransferase 31 family.</text>
</comment>
<evidence type="ECO:0000256" key="8">
    <source>
        <dbReference type="ARBA" id="ARBA00022968"/>
    </source>
</evidence>
<evidence type="ECO:0000256" key="6">
    <source>
        <dbReference type="ARBA" id="ARBA00022679"/>
    </source>
</evidence>
<keyword evidence="7" id="KW-0812">Transmembrane</keyword>
<dbReference type="GO" id="GO:0000139">
    <property type="term" value="C:Golgi membrane"/>
    <property type="evidence" value="ECO:0007669"/>
    <property type="project" value="UniProtKB-SubCell"/>
</dbReference>
<evidence type="ECO:0000256" key="4">
    <source>
        <dbReference type="ARBA" id="ARBA00008661"/>
    </source>
</evidence>
<evidence type="ECO:0000256" key="12">
    <source>
        <dbReference type="ARBA" id="ARBA00023211"/>
    </source>
</evidence>
<keyword evidence="11" id="KW-0472">Membrane</keyword>
<comment type="cofactor">
    <cofactor evidence="1">
        <name>Mn(2+)</name>
        <dbReference type="ChEBI" id="CHEBI:29035"/>
    </cofactor>
</comment>
<comment type="pathway">
    <text evidence="3">Protein modification; protein glycosylation.</text>
</comment>
<evidence type="ECO:0000259" key="13">
    <source>
        <dbReference type="Pfam" id="PF13334"/>
    </source>
</evidence>
<proteinExistence type="inferred from homology"/>
<comment type="subcellular location">
    <subcellularLocation>
        <location evidence="2">Golgi apparatus membrane</location>
        <topology evidence="2">Single-pass type II membrane protein</topology>
    </subcellularLocation>
</comment>
<dbReference type="AlphaFoldDB" id="A0A8X7YRT4"/>
<evidence type="ECO:0000256" key="11">
    <source>
        <dbReference type="ARBA" id="ARBA00023136"/>
    </source>
</evidence>
<evidence type="ECO:0000256" key="7">
    <source>
        <dbReference type="ARBA" id="ARBA00022692"/>
    </source>
</evidence>
<evidence type="ECO:0000256" key="9">
    <source>
        <dbReference type="ARBA" id="ARBA00022989"/>
    </source>
</evidence>
<dbReference type="OrthoDB" id="1158011at2759"/>
<keyword evidence="5" id="KW-0328">Glycosyltransferase</keyword>
<name>A0A8X7YRT4_POPTO</name>
<gene>
    <name evidence="14" type="ORF">POTOM_041382</name>
</gene>
<keyword evidence="15" id="KW-1185">Reference proteome</keyword>
<keyword evidence="12" id="KW-0464">Manganese</keyword>
<keyword evidence="9" id="KW-1133">Transmembrane helix</keyword>
<sequence length="550" mass="62243">MEFLPDGFFSSALPVSSWVFLLLTDFGCNLMNLRAFSWNPCKRLGLLLFWPSGSTEFQVIGHTLLENPTIYWLACEEMTIYELMCFKRKVIGLQFCSSMICHLHVFYRFWDIPDPGQMDDEASSLKKDQLTAKHPTVDCQKQASQENAVQAGDILSQVSQTHDVIMALDKTISSMEVQLASARAAKGDNENVSPMVIKSGNEHLKERPKVFFVMGIITAFSSRKRRDSIRETWMPKGEELKKLETEKGIIIRFVIGHSASPGGVLDRAIEAEDEQHKDFLRLNHVEGYHELSSKTQIYFSTAVAMWDADFYIKVDDDVHINLGMVGSTLARHRSKPRVYIGCMKSGPVLAQKGVKYHEPEYWKFGEEGNKYFRHATGQIYAISKDLATYISVNRHILHRYANEDVSLGSWFIGLDVEHIDDRSLCCGTAPGKIDANMFFFAPFLHDMTVSGKPKLGILVLHHLIGVAVAFVNRWREWRKCISDVGKAMKQSGIQVSETSPLVIWFLCVIKAVGLDNTTCPIFAVDAWCVIKIITAHTDCQVRKRDMVNVL</sequence>
<dbReference type="PANTHER" id="PTHR11214:SF123">
    <property type="entry name" value="BETA-1,6-GALACTOSYLTRANSFERASE GALT31A"/>
    <property type="match status" value="1"/>
</dbReference>
<dbReference type="InterPro" id="IPR025298">
    <property type="entry name" value="DUF4094"/>
</dbReference>
<dbReference type="Pfam" id="PF13334">
    <property type="entry name" value="DUF4094"/>
    <property type="match status" value="1"/>
</dbReference>
<evidence type="ECO:0000313" key="15">
    <source>
        <dbReference type="Proteomes" id="UP000886885"/>
    </source>
</evidence>
<comment type="caution">
    <text evidence="14">The sequence shown here is derived from an EMBL/GenBank/DDBJ whole genome shotgun (WGS) entry which is preliminary data.</text>
</comment>
<protein>
    <recommendedName>
        <fullName evidence="13">DUF4094 domain-containing protein</fullName>
    </recommendedName>
</protein>
<dbReference type="Pfam" id="PF01762">
    <property type="entry name" value="Galactosyl_T"/>
    <property type="match status" value="1"/>
</dbReference>
<organism evidence="14 15">
    <name type="scientific">Populus tomentosa</name>
    <name type="common">Chinese white poplar</name>
    <dbReference type="NCBI Taxonomy" id="118781"/>
    <lineage>
        <taxon>Eukaryota</taxon>
        <taxon>Viridiplantae</taxon>
        <taxon>Streptophyta</taxon>
        <taxon>Embryophyta</taxon>
        <taxon>Tracheophyta</taxon>
        <taxon>Spermatophyta</taxon>
        <taxon>Magnoliopsida</taxon>
        <taxon>eudicotyledons</taxon>
        <taxon>Gunneridae</taxon>
        <taxon>Pentapetalae</taxon>
        <taxon>rosids</taxon>
        <taxon>fabids</taxon>
        <taxon>Malpighiales</taxon>
        <taxon>Salicaceae</taxon>
        <taxon>Saliceae</taxon>
        <taxon>Populus</taxon>
    </lineage>
</organism>
<dbReference type="Proteomes" id="UP000886885">
    <property type="component" value="Chromosome 11D"/>
</dbReference>
<evidence type="ECO:0000256" key="1">
    <source>
        <dbReference type="ARBA" id="ARBA00001936"/>
    </source>
</evidence>
<evidence type="ECO:0000256" key="10">
    <source>
        <dbReference type="ARBA" id="ARBA00023034"/>
    </source>
</evidence>
<evidence type="ECO:0000256" key="2">
    <source>
        <dbReference type="ARBA" id="ARBA00004323"/>
    </source>
</evidence>
<dbReference type="EMBL" id="JAAWWB010000022">
    <property type="protein sequence ID" value="KAG6755551.1"/>
    <property type="molecule type" value="Genomic_DNA"/>
</dbReference>